<evidence type="ECO:0000313" key="1">
    <source>
        <dbReference type="EMBL" id="PCJ24095.1"/>
    </source>
</evidence>
<dbReference type="InterPro" id="IPR036730">
    <property type="entry name" value="P22_tailspike_N_sf"/>
</dbReference>
<dbReference type="EMBL" id="NVVJ01000030">
    <property type="protein sequence ID" value="PCJ24095.1"/>
    <property type="molecule type" value="Genomic_DNA"/>
</dbReference>
<accession>A0A2A5AXY9</accession>
<comment type="caution">
    <text evidence="1">The sequence shown here is derived from an EMBL/GenBank/DDBJ whole genome shotgun (WGS) entry which is preliminary data.</text>
</comment>
<organism evidence="1 2">
    <name type="scientific">SAR86 cluster bacterium</name>
    <dbReference type="NCBI Taxonomy" id="2030880"/>
    <lineage>
        <taxon>Bacteria</taxon>
        <taxon>Pseudomonadati</taxon>
        <taxon>Pseudomonadota</taxon>
        <taxon>Gammaproteobacteria</taxon>
        <taxon>SAR86 cluster</taxon>
    </lineage>
</organism>
<protein>
    <submittedName>
        <fullName evidence="1">Uncharacterized protein</fullName>
    </submittedName>
</protein>
<sequence length="636" mass="66881">MSTVFNEDTQYLSIGGLPYVGGKIYIGVVDTDPVKNPVTIYGDRGLTTPIANPQPIDATGRASAKIWVDGKYSLQINDVDGAQVFQDLDRGENTNNIPIIGLSNVSGGNTITANASPVLTAYVDRALYPFKAQQTVTGPTTLNIDGVGAKPIVQNNDIPLGAGGIRTDDNVWVSYSAENDNFAIVNQKTNLVGYRSIASNDTLDANDLGFLIDCTNDLTLALTAAATLGAGFSFFVKANGGIVTIDPNGAQTIDGEATLELFDGQYAEITCDGTNFHTVMLPKSELRYRATSAATTVEPSDLGRLIDCTARTVLTLNSAATLGIGFFFWVKGNGGSVGINPNGSETIDGLATKAIASGSSTLIVCDGFNFHTATTATAAWPGQFFGLNTSNGADPDHDVNVALGQASSDDVLAANIVTMNLLTSAGKKIDASWVVGGNVGGLDTGTVANNSWYHIFLIMRTDTGVVDVLISLSPTSPTMPTGYDKKRRIGSVLTDGSANIIGYTQTGDEFLWDTPILDINVTFPPNTAVTRTLSIPTGINVLWSGVASLDDPSIAVTSYAYISPLTTDDDAAILTNSQVHCVFTGATSIATNSGSSPLEIRTNNSAQVRTRISLQDPALVFSMNTIGWVDTRGREF</sequence>
<dbReference type="Proteomes" id="UP000218327">
    <property type="component" value="Unassembled WGS sequence"/>
</dbReference>
<name>A0A2A5AXY9_9GAMM</name>
<dbReference type="Gene3D" id="2.170.14.10">
    <property type="entry name" value="Phage P22 tailspike-like, N-terminal domain"/>
    <property type="match status" value="1"/>
</dbReference>
<dbReference type="AlphaFoldDB" id="A0A2A5AXY9"/>
<evidence type="ECO:0000313" key="2">
    <source>
        <dbReference type="Proteomes" id="UP000218327"/>
    </source>
</evidence>
<reference evidence="2" key="1">
    <citation type="submission" date="2017-08" db="EMBL/GenBank/DDBJ databases">
        <title>A dynamic microbial community with high functional redundancy inhabits the cold, oxic subseafloor aquifer.</title>
        <authorList>
            <person name="Tully B.J."/>
            <person name="Wheat C.G."/>
            <person name="Glazer B.T."/>
            <person name="Huber J.A."/>
        </authorList>
    </citation>
    <scope>NUCLEOTIDE SEQUENCE [LARGE SCALE GENOMIC DNA]</scope>
</reference>
<gene>
    <name evidence="1" type="ORF">COA96_10140</name>
</gene>
<proteinExistence type="predicted"/>
<dbReference type="SUPFAM" id="SSF51327">
    <property type="entry name" value="Head-binding domain of phage P22 tailspike protein"/>
    <property type="match status" value="1"/>
</dbReference>